<keyword evidence="3" id="KW-1185">Reference proteome</keyword>
<sequence>MKYFNILKSILFLFIITIACTPKEEDNQEAKNESEVTKIKPKLVTQKVKNDSDDPAIWINKNTPEASLVIGTDKGDDNGVGGIFAFNLKGEIVKSVDSIMRPNNIDIAYGLKLNDSTQIDIAVFTERYRNAIRVFQLPELTPIDNGGIDVFSGEEMREPMGVALYTAESGDIYAIVGRKNGPENGYLWQYKLTANKDVVSGQLVRKFGKFSGKAEIEAIAVDDELGYVYCSDEMFGVRKYYADPAKGNDELAVFGNNGEFTQDHEGISIYDAGNGKGYIIVSDQQANKFHLYSREGVDGDPHNHKLVKTINVSTNESDGSEVTNIALGSSFPNGLFVAMSDDGTFQYYDWNDIQNSGTTELQSAVIN</sequence>
<dbReference type="EMBL" id="CP070608">
    <property type="protein sequence ID" value="QSE96172.1"/>
    <property type="molecule type" value="Genomic_DNA"/>
</dbReference>
<gene>
    <name evidence="2" type="ORF">JR347_11165</name>
</gene>
<dbReference type="Pfam" id="PF02333">
    <property type="entry name" value="Phytase"/>
    <property type="match status" value="1"/>
</dbReference>
<dbReference type="GO" id="GO:0016158">
    <property type="term" value="F:inositol hexakisphosphate 3-phosphatase activity"/>
    <property type="evidence" value="ECO:0007669"/>
    <property type="project" value="InterPro"/>
</dbReference>
<name>A0A974WFJ3_9BACT</name>
<reference evidence="2" key="1">
    <citation type="submission" date="2021-02" db="EMBL/GenBank/DDBJ databases">
        <title>Fulvivirga sp. S481 isolated from sea water.</title>
        <authorList>
            <person name="Bae S.S."/>
            <person name="Baek K."/>
        </authorList>
    </citation>
    <scope>NUCLEOTIDE SEQUENCE</scope>
    <source>
        <strain evidence="2">S481</strain>
    </source>
</reference>
<evidence type="ECO:0000259" key="1">
    <source>
        <dbReference type="PROSITE" id="PS51662"/>
    </source>
</evidence>
<evidence type="ECO:0000313" key="2">
    <source>
        <dbReference type="EMBL" id="QSE96172.1"/>
    </source>
</evidence>
<dbReference type="InterPro" id="IPR003431">
    <property type="entry name" value="B-propeller_Phytase"/>
</dbReference>
<dbReference type="SUPFAM" id="SSF50956">
    <property type="entry name" value="Thermostable phytase (3-phytase)"/>
    <property type="match status" value="1"/>
</dbReference>
<dbReference type="PROSITE" id="PS51257">
    <property type="entry name" value="PROKAR_LIPOPROTEIN"/>
    <property type="match status" value="1"/>
</dbReference>
<accession>A0A974WFJ3</accession>
<dbReference type="Proteomes" id="UP000662783">
    <property type="component" value="Chromosome"/>
</dbReference>
<dbReference type="RefSeq" id="WP_205720686.1">
    <property type="nucleotide sequence ID" value="NZ_CP070608.1"/>
</dbReference>
<dbReference type="AlphaFoldDB" id="A0A974WFJ3"/>
<proteinExistence type="predicted"/>
<evidence type="ECO:0000313" key="3">
    <source>
        <dbReference type="Proteomes" id="UP000662783"/>
    </source>
</evidence>
<dbReference type="InterPro" id="IPR011042">
    <property type="entry name" value="6-blade_b-propeller_TolB-like"/>
</dbReference>
<dbReference type="PROSITE" id="PS51662">
    <property type="entry name" value="BP_PHYTASE"/>
    <property type="match status" value="1"/>
</dbReference>
<protein>
    <submittedName>
        <fullName evidence="2">Phytase</fullName>
    </submittedName>
</protein>
<feature type="domain" description="BPP" evidence="1">
    <location>
        <begin position="29"/>
        <end position="357"/>
    </location>
</feature>
<dbReference type="Gene3D" id="2.120.10.30">
    <property type="entry name" value="TolB, C-terminal domain"/>
    <property type="match status" value="1"/>
</dbReference>
<dbReference type="KEGG" id="fuv:JR347_11165"/>
<organism evidence="2 3">
    <name type="scientific">Fulvivirga lutea</name>
    <dbReference type="NCBI Taxonomy" id="2810512"/>
    <lineage>
        <taxon>Bacteria</taxon>
        <taxon>Pseudomonadati</taxon>
        <taxon>Bacteroidota</taxon>
        <taxon>Cytophagia</taxon>
        <taxon>Cytophagales</taxon>
        <taxon>Fulvivirgaceae</taxon>
        <taxon>Fulvivirga</taxon>
    </lineage>
</organism>